<evidence type="ECO:0000313" key="3">
    <source>
        <dbReference type="Proteomes" id="UP000278006"/>
    </source>
</evidence>
<dbReference type="Proteomes" id="UP000278006">
    <property type="component" value="Unassembled WGS sequence"/>
</dbReference>
<dbReference type="AlphaFoldDB" id="A0A3M6QP33"/>
<proteinExistence type="predicted"/>
<keyword evidence="3" id="KW-1185">Reference proteome</keyword>
<gene>
    <name evidence="2" type="ORF">D8I35_12900</name>
</gene>
<feature type="region of interest" description="Disordered" evidence="1">
    <location>
        <begin position="240"/>
        <end position="272"/>
    </location>
</feature>
<comment type="caution">
    <text evidence="2">The sequence shown here is derived from an EMBL/GenBank/DDBJ whole genome shotgun (WGS) entry which is preliminary data.</text>
</comment>
<organism evidence="2 3">
    <name type="scientific">Corticibacter populi</name>
    <dbReference type="NCBI Taxonomy" id="1550736"/>
    <lineage>
        <taxon>Bacteria</taxon>
        <taxon>Pseudomonadati</taxon>
        <taxon>Pseudomonadota</taxon>
        <taxon>Betaproteobacteria</taxon>
        <taxon>Burkholderiales</taxon>
        <taxon>Comamonadaceae</taxon>
        <taxon>Corticibacter</taxon>
    </lineage>
</organism>
<dbReference type="InterPro" id="IPR012434">
    <property type="entry name" value="DUF1631"/>
</dbReference>
<evidence type="ECO:0000313" key="2">
    <source>
        <dbReference type="EMBL" id="RMX04765.1"/>
    </source>
</evidence>
<dbReference type="EMBL" id="RDQO01000004">
    <property type="protein sequence ID" value="RMX04765.1"/>
    <property type="molecule type" value="Genomic_DNA"/>
</dbReference>
<reference evidence="2 3" key="1">
    <citation type="submission" date="2018-10" db="EMBL/GenBank/DDBJ databases">
        <title>Draft genome of Cortibacter populi DSM10536.</title>
        <authorList>
            <person name="Bernier A.-M."/>
            <person name="Bernard K."/>
        </authorList>
    </citation>
    <scope>NUCLEOTIDE SEQUENCE [LARGE SCALE GENOMIC DNA]</scope>
    <source>
        <strain evidence="2 3">DSM 105136</strain>
    </source>
</reference>
<sequence length="869" mass="94139">MQEAKMQQSGSIEADDLARMARQHFLQNLCGSIPALDKLVLRRFESVPEDDAAKLQADKAFSPQEWRQAYARQRRDWAQGLLAIWREAFTQHSGQSGLQTLEDAAEPEDLELISDEAIENLIASSKLTLRIAERVDPQFAELRKRLRGLRQPELQERDPIRPSVIVENLFTAWQKAGMPQHSLTWAMDTIAGDWAALLSQAYQVANTFLDEHGAKPVAAARPAPPPAALAGGGGGIGGGGGSGAYPGSPPGLSPSDWAGAAAAGPGGMASQPPSHWIHAPQGGGPTGIAAAGYLAPHLYAPGAGVADIMQQPAAMLPPLHAPQAQFGQKALEQVQALWQDVRARLAQVVGVGAQPGGQQPTHLSTNLAQVLNVQQAQGIANLHGVVVQTAFVRSPAAAGAQIAELARQQSEAIRDKAGKPNEKAIIEMVALMFQSVLAEDRVPASVRVLFARLQVPVLRIALAEPEFFSDMNHPARRLIDRMGSAAMGFDGADFQGSVLETELRRLVQMIEQYPDTGSKVFQLALAEFEKFLRKFLTENRKAGKAMSVAQQVEEKETLLVKYTIELRKMLQDMPIKDEVRSFLFKVWAEVLAVSAVRVGPQDEETLRYKRAATLLVWATSAKTSARERSRVAQALPRLTRRLRKGLALVGVVDMAQEAALGRLLGLISEAFLAKTQTLAPGQLRAMSRRLENLENFISAEGVDDIPLNPENIELMLGMDASNLVVLQPADAEALKDVPTELLAWAGSRELGGWYTLAPAADAKGPNRARSSGDDGNGDDGIRLQYVWHSRHKHLHLFSSSAGRSYLIKLKTLAGYFHAGQLVPLDQEGLMLRATRQALTQYQALTQHQSLSPPPAATTAPAEPPTRTAQ</sequence>
<dbReference type="Pfam" id="PF07793">
    <property type="entry name" value="DUF1631"/>
    <property type="match status" value="1"/>
</dbReference>
<feature type="region of interest" description="Disordered" evidence="1">
    <location>
        <begin position="846"/>
        <end position="869"/>
    </location>
</feature>
<accession>A0A3M6QP33</accession>
<feature type="compositionally biased region" description="Low complexity" evidence="1">
    <location>
        <begin position="856"/>
        <end position="869"/>
    </location>
</feature>
<feature type="compositionally biased region" description="Low complexity" evidence="1">
    <location>
        <begin position="253"/>
        <end position="272"/>
    </location>
</feature>
<name>A0A3M6QP33_9BURK</name>
<protein>
    <submittedName>
        <fullName evidence="2">DUF1631 family protein</fullName>
    </submittedName>
</protein>
<evidence type="ECO:0000256" key="1">
    <source>
        <dbReference type="SAM" id="MobiDB-lite"/>
    </source>
</evidence>